<sequence>MFSKLKSLLLKMLPAMKSALPILLVAIFVLINVAIWWAGPWLKIDESHPLEPITARLITSVIFSLFWLAAWGFLQWRKLKGYHADQARERQLQEDPIQRYEERQEAELNQVMTALQKSLNKRNYLYALPWYLVLGPENAGKTSLINRSGQNFVFSSVMRASGKKSENPFSFDWWIGDDSVLIDPDGELLTQRATSSDGEGEMERRLWIHFVRWLEKTRSRRPLNGVVIALDVAKLATATTTERRAHANLIRARLRELMETLSTRLPVYVSLTKLDLLHGFEPFFRNYSKAEREEVMGFTFTLDSVDDLDSWLNEFDKDFGQFVERVNKMLPTALMQCFDGEDRTAMYSFSRQMAGLHDVLKQFLQDAFGSDQFSTSALVRGVYFTSVYQQGVPTNAFIDSASRRYGISHAVNTAQNAANSTTYFTQNLFNNVIYPEAGLASDNFRVAKTKRRVIMLSAVACGIASLLLIGSWHKYYLKNVKQADAVLAKVNEYENNYASEAIIDNGVDILAPLDTIRQATLEFGFFREKPKFISDLGLYQGHVIGPQVESTYLSLLENRYLPALMKVAAADVVGADDDENKLGSLRVFRMMTDDDGRYQNMVQNYFASKWQEQYEGDRETQERLMQHLDYAMEHTDLVGDRVDGQEDAERVLAPYDGLIYNAQRELSRMPIEQRVYRNLKQASTAILGSPINLATSIGPVFDVVFTERVSEANNLDIPRILTKKGFETYFIPESDSVSELALVDSWVLGQVESIDFSDEDKRVLRDKIRSLYVADYSDTWRRATNDIDVKSFPDIYNAVLVLESVTGNNQPLHRLLEEVTDNTDLFPALPEGDAAKEELIKSPRYRVAAMVDNQFSSLNGLSETEPGKPIYLDEVMDAVTQLTAYMKSINDAPDVGKAALDATKARLSLNNSDPIYVLQRIASGMPQPYDIMLKKLADESWYVIRQEAIRYLEVRWAADVFNPFQSKLASRYPFNVRSSKDVALEDFEAFFAPNGILNNFYESNLRMFLEDTGEFTSEQGDKTLIRQDVLNQIDRARAIQGAFFNRKGVLDVEFTLEPIELSANKRRSVINIDGQYVEYSHGPRKNVGLVWPNTLREAAVSKITLVPVAANASPRGISIRGPWAFFRLLEQAEVVGSSSTSVDYRFNIDGGNVMYRLHSEADSNPFTASIFRGFNLSRTLY</sequence>
<keyword evidence="7" id="KW-1185">Reference proteome</keyword>
<feature type="transmembrane region" description="Helical" evidence="1">
    <location>
        <begin position="20"/>
        <end position="38"/>
    </location>
</feature>
<dbReference type="STRING" id="1796497.GCE9029_02774"/>
<dbReference type="Pfam" id="PF06761">
    <property type="entry name" value="IcmF-related"/>
    <property type="match status" value="1"/>
</dbReference>
<dbReference type="PANTHER" id="PTHR36153:SF5">
    <property type="entry name" value="EXPORTED PROTEIN"/>
    <property type="match status" value="1"/>
</dbReference>
<evidence type="ECO:0000256" key="1">
    <source>
        <dbReference type="SAM" id="Phobius"/>
    </source>
</evidence>
<dbReference type="InterPro" id="IPR053156">
    <property type="entry name" value="T6SS_TssM-like"/>
</dbReference>
<dbReference type="Proteomes" id="UP000071641">
    <property type="component" value="Unassembled WGS sequence"/>
</dbReference>
<feature type="domain" description="Type VI secretion system IcmF C-terminal" evidence="2">
    <location>
        <begin position="1054"/>
        <end position="1160"/>
    </location>
</feature>
<evidence type="ECO:0000259" key="3">
    <source>
        <dbReference type="Pfam" id="PF06761"/>
    </source>
</evidence>
<accession>A0A128F4J6</accession>
<dbReference type="PANTHER" id="PTHR36153">
    <property type="entry name" value="INNER MEMBRANE PROTEIN-RELATED"/>
    <property type="match status" value="1"/>
</dbReference>
<proteinExistence type="predicted"/>
<dbReference type="Pfam" id="PF14331">
    <property type="entry name" value="IcmF-related_N"/>
    <property type="match status" value="1"/>
</dbReference>
<organism evidence="6 7">
    <name type="scientific">Grimontia celer</name>
    <dbReference type="NCBI Taxonomy" id="1796497"/>
    <lineage>
        <taxon>Bacteria</taxon>
        <taxon>Pseudomonadati</taxon>
        <taxon>Pseudomonadota</taxon>
        <taxon>Gammaproteobacteria</taxon>
        <taxon>Vibrionales</taxon>
        <taxon>Vibrionaceae</taxon>
        <taxon>Grimontia</taxon>
    </lineage>
</organism>
<gene>
    <name evidence="6" type="ORF">GCE9029_02774</name>
</gene>
<dbReference type="InterPro" id="IPR010623">
    <property type="entry name" value="IcmF_C"/>
</dbReference>
<dbReference type="RefSeq" id="WP_062663842.1">
    <property type="nucleotide sequence ID" value="NZ_FIZX01000002.1"/>
</dbReference>
<evidence type="ECO:0000259" key="5">
    <source>
        <dbReference type="Pfam" id="PF21070"/>
    </source>
</evidence>
<dbReference type="NCBIfam" id="TIGR03348">
    <property type="entry name" value="VI_IcmF"/>
    <property type="match status" value="1"/>
</dbReference>
<dbReference type="InterPro" id="IPR048677">
    <property type="entry name" value="TssM1_hel"/>
</dbReference>
<feature type="transmembrane region" description="Helical" evidence="1">
    <location>
        <begin position="453"/>
        <end position="472"/>
    </location>
</feature>
<evidence type="ECO:0000259" key="4">
    <source>
        <dbReference type="Pfam" id="PF14331"/>
    </source>
</evidence>
<dbReference type="InterPro" id="IPR027417">
    <property type="entry name" value="P-loop_NTPase"/>
</dbReference>
<name>A0A128F4J6_9GAMM</name>
<dbReference type="Pfam" id="PF06744">
    <property type="entry name" value="IcmF_C"/>
    <property type="match status" value="1"/>
</dbReference>
<protein>
    <submittedName>
        <fullName evidence="6">Intracellular multiplication and human macrophage-killing</fullName>
    </submittedName>
</protein>
<dbReference type="SUPFAM" id="SSF52540">
    <property type="entry name" value="P-loop containing nucleoside triphosphate hydrolases"/>
    <property type="match status" value="1"/>
</dbReference>
<dbReference type="InterPro" id="IPR009612">
    <property type="entry name" value="IcmF-rel"/>
</dbReference>
<dbReference type="AlphaFoldDB" id="A0A128F4J6"/>
<dbReference type="CDD" id="cd00882">
    <property type="entry name" value="Ras_like_GTPase"/>
    <property type="match status" value="1"/>
</dbReference>
<dbReference type="InterPro" id="IPR025743">
    <property type="entry name" value="TssM1_N"/>
</dbReference>
<evidence type="ECO:0000313" key="6">
    <source>
        <dbReference type="EMBL" id="CZF81712.1"/>
    </source>
</evidence>
<keyword evidence="1" id="KW-1133">Transmembrane helix</keyword>
<dbReference type="EMBL" id="FIZX01000002">
    <property type="protein sequence ID" value="CZF81712.1"/>
    <property type="molecule type" value="Genomic_DNA"/>
</dbReference>
<keyword evidence="1" id="KW-0472">Membrane</keyword>
<feature type="domain" description="IcmF-related" evidence="3">
    <location>
        <begin position="510"/>
        <end position="824"/>
    </location>
</feature>
<keyword evidence="1" id="KW-0812">Transmembrane</keyword>
<feature type="domain" description="Type VI secretion system component TssM1 helical" evidence="5">
    <location>
        <begin position="952"/>
        <end position="1014"/>
    </location>
</feature>
<reference evidence="7" key="1">
    <citation type="submission" date="2016-02" db="EMBL/GenBank/DDBJ databases">
        <authorList>
            <person name="Rodrigo-Torres Lidia"/>
            <person name="Arahal R.David."/>
        </authorList>
    </citation>
    <scope>NUCLEOTIDE SEQUENCE [LARGE SCALE GENOMIC DNA]</scope>
    <source>
        <strain evidence="7">CECT 9029</strain>
    </source>
</reference>
<evidence type="ECO:0000259" key="2">
    <source>
        <dbReference type="Pfam" id="PF06744"/>
    </source>
</evidence>
<evidence type="ECO:0000313" key="7">
    <source>
        <dbReference type="Proteomes" id="UP000071641"/>
    </source>
</evidence>
<dbReference type="OrthoDB" id="9758229at2"/>
<dbReference type="InterPro" id="IPR017731">
    <property type="entry name" value="TssM1-like"/>
</dbReference>
<feature type="transmembrane region" description="Helical" evidence="1">
    <location>
        <begin position="53"/>
        <end position="74"/>
    </location>
</feature>
<dbReference type="Pfam" id="PF21070">
    <property type="entry name" value="IcmF_helical"/>
    <property type="match status" value="1"/>
</dbReference>
<feature type="domain" description="Type VI secretion system component TssM1 N-terminal" evidence="4">
    <location>
        <begin position="202"/>
        <end position="459"/>
    </location>
</feature>